<protein>
    <submittedName>
        <fullName evidence="1">Uncharacterized protein</fullName>
    </submittedName>
</protein>
<name>A0A078L5B1_9GAMM</name>
<dbReference type="AlphaFoldDB" id="A0A078L5B1"/>
<dbReference type="RefSeq" id="WP_141650505.1">
    <property type="nucleotide sequence ID" value="NZ_CCVW01000004.1"/>
</dbReference>
<organism evidence="1 2">
    <name type="scientific">Legionella massiliensis</name>
    <dbReference type="NCBI Taxonomy" id="1034943"/>
    <lineage>
        <taxon>Bacteria</taxon>
        <taxon>Pseudomonadati</taxon>
        <taxon>Pseudomonadota</taxon>
        <taxon>Gammaproteobacteria</taxon>
        <taxon>Legionellales</taxon>
        <taxon>Legionellaceae</taxon>
        <taxon>Legionella</taxon>
    </lineage>
</organism>
<gene>
    <name evidence="1" type="ORF">BN59_03430</name>
</gene>
<accession>A0A078L5B1</accession>
<sequence length="302" mass="33875">MLTSKAVFPFFSSSKKLANSKGINLAKWKFTTFTRYGMETTLSEYRLAASSSLNGNIIRIIFPKAYDHHAAQTHIKSIIKPFKDCLVIGTTPSKRLKKDYLISIEPGHNFCFAIDKDGLIKDLISKRPNTDKKPLATRARVPDPRYGDYAARIRIFAPRFSQSIDEDINKASQASSPLFLHIIPFQHELGINQSTYSSNAKLIIEQNSPYSLMSTIHPEYGYYLRSSNCNHAVEGAVFGMESVNDSENANYDLSCQEVAIKIGAKFALSKNEYMELIEFLGLSSGIEPGKANQEEYLPLFTC</sequence>
<reference evidence="1 2" key="1">
    <citation type="submission" date="2014-06" db="EMBL/GenBank/DDBJ databases">
        <authorList>
            <person name="Urmite Genomes Urmite Genomes"/>
        </authorList>
    </citation>
    <scope>NUCLEOTIDE SEQUENCE [LARGE SCALE GENOMIC DNA]</scope>
</reference>
<dbReference type="Proteomes" id="UP000044071">
    <property type="component" value="Unassembled WGS sequence"/>
</dbReference>
<evidence type="ECO:0000313" key="2">
    <source>
        <dbReference type="Proteomes" id="UP000044071"/>
    </source>
</evidence>
<keyword evidence="2" id="KW-1185">Reference proteome</keyword>
<evidence type="ECO:0000313" key="1">
    <source>
        <dbReference type="EMBL" id="CDZ79113.1"/>
    </source>
</evidence>
<proteinExistence type="predicted"/>
<dbReference type="STRING" id="1034943.BN59_03430"/>
<dbReference type="EMBL" id="CCSB01000004">
    <property type="protein sequence ID" value="CDZ79113.1"/>
    <property type="molecule type" value="Genomic_DNA"/>
</dbReference>